<organism evidence="11 12">
    <name type="scientific">Candidatus Desantisbacteria bacterium CG1_02_38_46</name>
    <dbReference type="NCBI Taxonomy" id="1817893"/>
    <lineage>
        <taxon>Bacteria</taxon>
        <taxon>Candidatus Desantisiibacteriota</taxon>
    </lineage>
</organism>
<evidence type="ECO:0000256" key="4">
    <source>
        <dbReference type="ARBA" id="ARBA00022475"/>
    </source>
</evidence>
<comment type="caution">
    <text evidence="11">The sequence shown here is derived from an EMBL/GenBank/DDBJ whole genome shotgun (WGS) entry which is preliminary data.</text>
</comment>
<evidence type="ECO:0000256" key="2">
    <source>
        <dbReference type="ARBA" id="ARBA00008445"/>
    </source>
</evidence>
<dbReference type="InterPro" id="IPR004692">
    <property type="entry name" value="SecG"/>
</dbReference>
<keyword evidence="4 10" id="KW-1003">Cell membrane</keyword>
<dbReference type="Pfam" id="PF03840">
    <property type="entry name" value="SecG"/>
    <property type="match status" value="1"/>
</dbReference>
<sequence>MFTFLLILFVLACIVLILAVLLQTGKGGLGEIFGGGAERSLFGGAGAGGFIVKVTIGAAIVFVATALILSVMYSRGIRIAPVPQVPVSPVTAPGGETAP</sequence>
<evidence type="ECO:0000256" key="5">
    <source>
        <dbReference type="ARBA" id="ARBA00022692"/>
    </source>
</evidence>
<dbReference type="GO" id="GO:0005886">
    <property type="term" value="C:plasma membrane"/>
    <property type="evidence" value="ECO:0007669"/>
    <property type="project" value="UniProtKB-SubCell"/>
</dbReference>
<keyword evidence="9 10" id="KW-0472">Membrane</keyword>
<evidence type="ECO:0000256" key="3">
    <source>
        <dbReference type="ARBA" id="ARBA00022448"/>
    </source>
</evidence>
<evidence type="ECO:0000313" key="11">
    <source>
        <dbReference type="EMBL" id="OIN96106.1"/>
    </source>
</evidence>
<keyword evidence="8 10" id="KW-0811">Translocation</keyword>
<dbReference type="GO" id="GO:0065002">
    <property type="term" value="P:intracellular protein transmembrane transport"/>
    <property type="evidence" value="ECO:0007669"/>
    <property type="project" value="TreeGrafter"/>
</dbReference>
<comment type="similarity">
    <text evidence="2 10">Belongs to the SecG family.</text>
</comment>
<keyword evidence="3 10" id="KW-0813">Transport</keyword>
<dbReference type="NCBIfam" id="TIGR00810">
    <property type="entry name" value="secG"/>
    <property type="match status" value="1"/>
</dbReference>
<dbReference type="GO" id="GO:0043952">
    <property type="term" value="P:protein transport by the Sec complex"/>
    <property type="evidence" value="ECO:0007669"/>
    <property type="project" value="TreeGrafter"/>
</dbReference>
<gene>
    <name evidence="11" type="ORF">AUJ66_07400</name>
</gene>
<reference evidence="11 12" key="1">
    <citation type="journal article" date="2016" name="Environ. Microbiol.">
        <title>Genomic resolution of a cold subsurface aquifer community provides metabolic insights for novel microbes adapted to high CO concentrations.</title>
        <authorList>
            <person name="Probst A.J."/>
            <person name="Castelle C.J."/>
            <person name="Singh A."/>
            <person name="Brown C.T."/>
            <person name="Anantharaman K."/>
            <person name="Sharon I."/>
            <person name="Hug L.A."/>
            <person name="Burstein D."/>
            <person name="Emerson J.B."/>
            <person name="Thomas B.C."/>
            <person name="Banfield J.F."/>
        </authorList>
    </citation>
    <scope>NUCLEOTIDE SEQUENCE [LARGE SCALE GENOMIC DNA]</scope>
    <source>
        <strain evidence="11">CG1_02_38_46</strain>
    </source>
</reference>
<evidence type="ECO:0000313" key="12">
    <source>
        <dbReference type="Proteomes" id="UP000182278"/>
    </source>
</evidence>
<keyword evidence="5 10" id="KW-0812">Transmembrane</keyword>
<dbReference type="STRING" id="1817893.AUJ66_07400"/>
<proteinExistence type="inferred from homology"/>
<protein>
    <recommendedName>
        <fullName evidence="10">Protein-export membrane protein SecG</fullName>
    </recommendedName>
</protein>
<dbReference type="PRINTS" id="PR01651">
    <property type="entry name" value="SECGEXPORT"/>
</dbReference>
<keyword evidence="7 10" id="KW-1133">Transmembrane helix</keyword>
<comment type="caution">
    <text evidence="10">Lacks conserved residue(s) required for the propagation of feature annotation.</text>
</comment>
<evidence type="ECO:0000256" key="10">
    <source>
        <dbReference type="RuleBase" id="RU365087"/>
    </source>
</evidence>
<evidence type="ECO:0000256" key="6">
    <source>
        <dbReference type="ARBA" id="ARBA00022927"/>
    </source>
</evidence>
<keyword evidence="6 10" id="KW-0653">Protein transport</keyword>
<comment type="function">
    <text evidence="10">Involved in protein export. Participates in an early event of protein translocation.</text>
</comment>
<dbReference type="EMBL" id="MNUO01000112">
    <property type="protein sequence ID" value="OIN96106.1"/>
    <property type="molecule type" value="Genomic_DNA"/>
</dbReference>
<dbReference type="Proteomes" id="UP000182278">
    <property type="component" value="Unassembled WGS sequence"/>
</dbReference>
<evidence type="ECO:0000256" key="1">
    <source>
        <dbReference type="ARBA" id="ARBA00004651"/>
    </source>
</evidence>
<evidence type="ECO:0000256" key="8">
    <source>
        <dbReference type="ARBA" id="ARBA00023010"/>
    </source>
</evidence>
<accession>A0A1J4SBJ5</accession>
<comment type="subcellular location">
    <subcellularLocation>
        <location evidence="1 10">Cell membrane</location>
        <topology evidence="1 10">Multi-pass membrane protein</topology>
    </subcellularLocation>
</comment>
<dbReference type="GO" id="GO:0015450">
    <property type="term" value="F:protein-transporting ATPase activity"/>
    <property type="evidence" value="ECO:0007669"/>
    <property type="project" value="UniProtKB-UniRule"/>
</dbReference>
<feature type="transmembrane region" description="Helical" evidence="10">
    <location>
        <begin position="46"/>
        <end position="69"/>
    </location>
</feature>
<dbReference type="PANTHER" id="PTHR34182">
    <property type="entry name" value="PROTEIN-EXPORT MEMBRANE PROTEIN SECG"/>
    <property type="match status" value="1"/>
</dbReference>
<dbReference type="AlphaFoldDB" id="A0A1J4SBJ5"/>
<evidence type="ECO:0000256" key="9">
    <source>
        <dbReference type="ARBA" id="ARBA00023136"/>
    </source>
</evidence>
<dbReference type="GO" id="GO:0009306">
    <property type="term" value="P:protein secretion"/>
    <property type="evidence" value="ECO:0007669"/>
    <property type="project" value="UniProtKB-UniRule"/>
</dbReference>
<dbReference type="PANTHER" id="PTHR34182:SF1">
    <property type="entry name" value="PROTEIN-EXPORT MEMBRANE PROTEIN SECG"/>
    <property type="match status" value="1"/>
</dbReference>
<evidence type="ECO:0000256" key="7">
    <source>
        <dbReference type="ARBA" id="ARBA00022989"/>
    </source>
</evidence>
<name>A0A1J4SBJ5_9BACT</name>